<evidence type="ECO:0000313" key="1">
    <source>
        <dbReference type="Proteomes" id="UP000504631"/>
    </source>
</evidence>
<evidence type="ECO:0000313" key="3">
    <source>
        <dbReference type="RefSeq" id="XP_033344700.1"/>
    </source>
</evidence>
<gene>
    <name evidence="2 3" type="primary">LOC117230914</name>
</gene>
<dbReference type="RefSeq" id="XP_033344700.1">
    <property type="nucleotide sequence ID" value="XM_033488809.1"/>
</dbReference>
<name>A0A6J3JWY0_9HYME</name>
<keyword evidence="1" id="KW-1185">Reference proteome</keyword>
<organism evidence="1 2">
    <name type="scientific">Bombus vosnesenskii</name>
    <dbReference type="NCBI Taxonomy" id="207650"/>
    <lineage>
        <taxon>Eukaryota</taxon>
        <taxon>Metazoa</taxon>
        <taxon>Ecdysozoa</taxon>
        <taxon>Arthropoda</taxon>
        <taxon>Hexapoda</taxon>
        <taxon>Insecta</taxon>
        <taxon>Pterygota</taxon>
        <taxon>Neoptera</taxon>
        <taxon>Endopterygota</taxon>
        <taxon>Hymenoptera</taxon>
        <taxon>Apocrita</taxon>
        <taxon>Aculeata</taxon>
        <taxon>Apoidea</taxon>
        <taxon>Anthophila</taxon>
        <taxon>Apidae</taxon>
        <taxon>Bombus</taxon>
        <taxon>Pyrobombus</taxon>
    </lineage>
</organism>
<protein>
    <submittedName>
        <fullName evidence="2 3">Uncharacterized protein LOC117230914</fullName>
    </submittedName>
</protein>
<accession>A0A6J3JWY0</accession>
<dbReference type="AlphaFoldDB" id="A0A6J3JWY0"/>
<dbReference type="Proteomes" id="UP000504631">
    <property type="component" value="Unplaced"/>
</dbReference>
<evidence type="ECO:0000313" key="2">
    <source>
        <dbReference type="RefSeq" id="XP_033344699.1"/>
    </source>
</evidence>
<dbReference type="RefSeq" id="XP_033344699.1">
    <property type="nucleotide sequence ID" value="XM_033488808.1"/>
</dbReference>
<reference evidence="2 3" key="1">
    <citation type="submission" date="2025-04" db="UniProtKB">
        <authorList>
            <consortium name="RefSeq"/>
        </authorList>
    </citation>
    <scope>IDENTIFICATION</scope>
    <source>
        <tissue evidence="2 3">Muscle</tissue>
    </source>
</reference>
<dbReference type="KEGG" id="bvk:117230914"/>
<sequence length="125" mass="14555">MFYIFCNSSVWLCRDAVVYGRVLTWNYVDDRRLNPILKRLQKNMVRISNVIRLSPFGSISSFGKRIFGNENWNSYAAPRLTTSSQVPCSLPSIGQFVSSRNDQYHDRWIQSPRPCNVMEDTPCIR</sequence>
<dbReference type="GeneID" id="117230914"/>
<proteinExistence type="predicted"/>